<evidence type="ECO:0000256" key="2">
    <source>
        <dbReference type="ARBA" id="ARBA00022741"/>
    </source>
</evidence>
<keyword evidence="2" id="KW-0547">Nucleotide-binding</keyword>
<dbReference type="SMART" id="SM00382">
    <property type="entry name" value="AAA"/>
    <property type="match status" value="1"/>
</dbReference>
<evidence type="ECO:0000313" key="7">
    <source>
        <dbReference type="Proteomes" id="UP000430508"/>
    </source>
</evidence>
<keyword evidence="1" id="KW-0813">Transport</keyword>
<dbReference type="Gene3D" id="3.40.50.300">
    <property type="entry name" value="P-loop containing nucleotide triphosphate hydrolases"/>
    <property type="match status" value="1"/>
</dbReference>
<proteinExistence type="predicted"/>
<protein>
    <submittedName>
        <fullName evidence="6">Heme ABC transporter ATP-binding protein</fullName>
    </submittedName>
</protein>
<dbReference type="GO" id="GO:0016887">
    <property type="term" value="F:ATP hydrolysis activity"/>
    <property type="evidence" value="ECO:0007669"/>
    <property type="project" value="InterPro"/>
</dbReference>
<dbReference type="FunFam" id="3.40.50.300:FF:000134">
    <property type="entry name" value="Iron-enterobactin ABC transporter ATP-binding protein"/>
    <property type="match status" value="1"/>
</dbReference>
<dbReference type="PANTHER" id="PTHR42794:SF1">
    <property type="entry name" value="HEMIN IMPORT ATP-BINDING PROTEIN HMUV"/>
    <property type="match status" value="1"/>
</dbReference>
<evidence type="ECO:0000256" key="4">
    <source>
        <dbReference type="ARBA" id="ARBA00022967"/>
    </source>
</evidence>
<evidence type="ECO:0000313" key="6">
    <source>
        <dbReference type="EMBL" id="QHA01501.1"/>
    </source>
</evidence>
<dbReference type="RefSeq" id="WP_158208532.1">
    <property type="nucleotide sequence ID" value="NZ_CP046996.1"/>
</dbReference>
<name>A0A857DL94_9FIRM</name>
<dbReference type="InterPro" id="IPR027417">
    <property type="entry name" value="P-loop_NTPase"/>
</dbReference>
<keyword evidence="3 6" id="KW-0067">ATP-binding</keyword>
<dbReference type="PROSITE" id="PS00211">
    <property type="entry name" value="ABC_TRANSPORTER_1"/>
    <property type="match status" value="1"/>
</dbReference>
<evidence type="ECO:0000256" key="1">
    <source>
        <dbReference type="ARBA" id="ARBA00022448"/>
    </source>
</evidence>
<dbReference type="EMBL" id="CP046996">
    <property type="protein sequence ID" value="QHA01501.1"/>
    <property type="molecule type" value="Genomic_DNA"/>
</dbReference>
<feature type="domain" description="ABC transporter" evidence="5">
    <location>
        <begin position="5"/>
        <end position="241"/>
    </location>
</feature>
<dbReference type="Proteomes" id="UP000430508">
    <property type="component" value="Chromosome"/>
</dbReference>
<gene>
    <name evidence="6" type="ORF">GQ588_13040</name>
</gene>
<evidence type="ECO:0000259" key="5">
    <source>
        <dbReference type="PROSITE" id="PS50893"/>
    </source>
</evidence>
<dbReference type="InterPro" id="IPR003593">
    <property type="entry name" value="AAA+_ATPase"/>
</dbReference>
<evidence type="ECO:0000256" key="3">
    <source>
        <dbReference type="ARBA" id="ARBA00022840"/>
    </source>
</evidence>
<dbReference type="Pfam" id="PF00005">
    <property type="entry name" value="ABC_tran"/>
    <property type="match status" value="1"/>
</dbReference>
<organism evidence="6 7">
    <name type="scientific">Dehalobacter restrictus</name>
    <dbReference type="NCBI Taxonomy" id="55583"/>
    <lineage>
        <taxon>Bacteria</taxon>
        <taxon>Bacillati</taxon>
        <taxon>Bacillota</taxon>
        <taxon>Clostridia</taxon>
        <taxon>Eubacteriales</taxon>
        <taxon>Desulfitobacteriaceae</taxon>
        <taxon>Dehalobacter</taxon>
    </lineage>
</organism>
<keyword evidence="4" id="KW-1278">Translocase</keyword>
<dbReference type="InterPro" id="IPR003439">
    <property type="entry name" value="ABC_transporter-like_ATP-bd"/>
</dbReference>
<dbReference type="CDD" id="cd03214">
    <property type="entry name" value="ABC_Iron-Siderophores_B12_Hemin"/>
    <property type="match status" value="1"/>
</dbReference>
<sequence>MDSLIIASNLTFAYGSKIILEDLSLEISKGSFVSIIGPNGSGKSTLLKNITAEITPQKGVVLLDDQDIFKIRKKDLAKTIAVVPQDTGGDFAFSVMETVLMGRMPHQKRFEGDSEKDMEIAQWAMELTNVWHLRDRSVNELSGGERQRVIVARALTQEPKVLLLDEPTSHLDIQHQYELLELLDRLNKTKGLTVITVLHDLNLAAQFSHKIILLDKGRIVAYGSPVEVLTAQKIRDSYHIEVAITTNEITGRFNIIPLSKKKDRSEAARDVRIHLLCGGGSGVYLMEQLVQAGYQVSCGVLNIGDSDWKKAKELGIAVSEEAPFAAISAEAFNMNEELLNEADLIIVLSVPFGYGNIVNLEQVSVALHLKNKKVMIVETESEQWDYTGDFTGGKADSLLAGMMQHGAEKFGSIRELLGRIGGK</sequence>
<dbReference type="GO" id="GO:0005524">
    <property type="term" value="F:ATP binding"/>
    <property type="evidence" value="ECO:0007669"/>
    <property type="project" value="UniProtKB-KW"/>
</dbReference>
<reference evidence="6 7" key="1">
    <citation type="submission" date="2019-12" db="EMBL/GenBank/DDBJ databases">
        <title>Sequence classification of anaerobic respiratory reductive dehalogenases: First we see many, then we see few.</title>
        <authorList>
            <person name="Molenda O."/>
            <person name="Puentes Jacome L.A."/>
            <person name="Cao X."/>
            <person name="Nesbo C.L."/>
            <person name="Tang S."/>
            <person name="Morson N."/>
            <person name="Patron J."/>
            <person name="Lomheim L."/>
            <person name="Wishart D.S."/>
            <person name="Edwards E.A."/>
        </authorList>
    </citation>
    <scope>NUCLEOTIDE SEQUENCE [LARGE SCALE GENOMIC DNA]</scope>
    <source>
        <strain evidence="6 7">12DCA</strain>
    </source>
</reference>
<dbReference type="AlphaFoldDB" id="A0A857DL94"/>
<accession>A0A857DL94</accession>
<dbReference type="SUPFAM" id="SSF52540">
    <property type="entry name" value="P-loop containing nucleoside triphosphate hydrolases"/>
    <property type="match status" value="1"/>
</dbReference>
<dbReference type="PROSITE" id="PS50893">
    <property type="entry name" value="ABC_TRANSPORTER_2"/>
    <property type="match status" value="1"/>
</dbReference>
<dbReference type="InterPro" id="IPR017871">
    <property type="entry name" value="ABC_transporter-like_CS"/>
</dbReference>
<dbReference type="PANTHER" id="PTHR42794">
    <property type="entry name" value="HEMIN IMPORT ATP-BINDING PROTEIN HMUV"/>
    <property type="match status" value="1"/>
</dbReference>
<dbReference type="NCBIfam" id="NF010068">
    <property type="entry name" value="PRK13548.1"/>
    <property type="match status" value="1"/>
</dbReference>